<accession>A0A0K2SJC9</accession>
<dbReference type="Pfam" id="PF07849">
    <property type="entry name" value="DUF1641"/>
    <property type="match status" value="1"/>
</dbReference>
<evidence type="ECO:0000313" key="2">
    <source>
        <dbReference type="Proteomes" id="UP000065807"/>
    </source>
</evidence>
<dbReference type="AlphaFoldDB" id="A0A0K2SJC9"/>
<evidence type="ECO:0000313" key="1">
    <source>
        <dbReference type="EMBL" id="BAS27185.1"/>
    </source>
</evidence>
<evidence type="ECO:0008006" key="3">
    <source>
        <dbReference type="Google" id="ProtNLM"/>
    </source>
</evidence>
<keyword evidence="2" id="KW-1185">Reference proteome</keyword>
<sequence length="161" mass="17218">MSIGNGHDRAVALAAEGDVRPDPQELERLLRRLQQSGPGLERLLDHLDDLAASGTLDVLAELAQLVKALLDSMTPTLMARVARTAVGVALQAENAMEDGREVFPALGDALNASMEAVRSDREVPGLLGLLSALRSPESRRALAFLVTFSRELGGRLQPSSR</sequence>
<proteinExistence type="predicted"/>
<gene>
    <name evidence="1" type="ORF">LIP_1334</name>
</gene>
<name>A0A0K2SJC9_LIMPI</name>
<reference evidence="2" key="2">
    <citation type="journal article" date="2016" name="Int. J. Syst. Evol. Microbiol.">
        <title>Complete genome sequence and cell structure of Limnochorda pilosa, a Gram-negative spore-former within the phylum Firmicutes.</title>
        <authorList>
            <person name="Watanabe M."/>
            <person name="Kojima H."/>
            <person name="Fukui M."/>
        </authorList>
    </citation>
    <scope>NUCLEOTIDE SEQUENCE [LARGE SCALE GENOMIC DNA]</scope>
    <source>
        <strain evidence="2">HC45</strain>
    </source>
</reference>
<dbReference type="KEGG" id="lpil:LIP_1334"/>
<protein>
    <recommendedName>
        <fullName evidence="3">DUF1641 domain-containing protein</fullName>
    </recommendedName>
</protein>
<organism evidence="1 2">
    <name type="scientific">Limnochorda pilosa</name>
    <dbReference type="NCBI Taxonomy" id="1555112"/>
    <lineage>
        <taxon>Bacteria</taxon>
        <taxon>Bacillati</taxon>
        <taxon>Bacillota</taxon>
        <taxon>Limnochordia</taxon>
        <taxon>Limnochordales</taxon>
        <taxon>Limnochordaceae</taxon>
        <taxon>Limnochorda</taxon>
    </lineage>
</organism>
<dbReference type="Proteomes" id="UP000065807">
    <property type="component" value="Chromosome"/>
</dbReference>
<dbReference type="EMBL" id="AP014924">
    <property type="protein sequence ID" value="BAS27185.1"/>
    <property type="molecule type" value="Genomic_DNA"/>
</dbReference>
<reference evidence="2" key="1">
    <citation type="submission" date="2015-07" db="EMBL/GenBank/DDBJ databases">
        <title>Complete genome sequence and phylogenetic analysis of Limnochorda pilosa.</title>
        <authorList>
            <person name="Watanabe M."/>
            <person name="Kojima H."/>
            <person name="Fukui M."/>
        </authorList>
    </citation>
    <scope>NUCLEOTIDE SEQUENCE [LARGE SCALE GENOMIC DNA]</scope>
    <source>
        <strain evidence="2">HC45</strain>
    </source>
</reference>
<dbReference type="RefSeq" id="WP_068135703.1">
    <property type="nucleotide sequence ID" value="NZ_AP014924.1"/>
</dbReference>
<dbReference type="InterPro" id="IPR012440">
    <property type="entry name" value="DUF1641"/>
</dbReference>
<dbReference type="STRING" id="1555112.LIP_1334"/>